<dbReference type="Proteomes" id="UP000254156">
    <property type="component" value="Unassembled WGS sequence"/>
</dbReference>
<keyword evidence="1" id="KW-0812">Transmembrane</keyword>
<dbReference type="EMBL" id="UGTF01000002">
    <property type="protein sequence ID" value="SUB88874.1"/>
    <property type="molecule type" value="Genomic_DNA"/>
</dbReference>
<organism evidence="2 3">
    <name type="scientific">Porphyromonas macacae</name>
    <dbReference type="NCBI Taxonomy" id="28115"/>
    <lineage>
        <taxon>Bacteria</taxon>
        <taxon>Pseudomonadati</taxon>
        <taxon>Bacteroidota</taxon>
        <taxon>Bacteroidia</taxon>
        <taxon>Bacteroidales</taxon>
        <taxon>Porphyromonadaceae</taxon>
        <taxon>Porphyromonas</taxon>
    </lineage>
</organism>
<reference evidence="2 3" key="1">
    <citation type="submission" date="2018-06" db="EMBL/GenBank/DDBJ databases">
        <authorList>
            <consortium name="Pathogen Informatics"/>
            <person name="Doyle S."/>
        </authorList>
    </citation>
    <scope>NUCLEOTIDE SEQUENCE [LARGE SCALE GENOMIC DNA]</scope>
    <source>
        <strain evidence="2 3">NCTC11632</strain>
    </source>
</reference>
<dbReference type="AlphaFoldDB" id="A0A379E980"/>
<gene>
    <name evidence="2" type="ORF">NCTC11632_00960</name>
</gene>
<feature type="transmembrane region" description="Helical" evidence="1">
    <location>
        <begin position="12"/>
        <end position="35"/>
    </location>
</feature>
<proteinExistence type="predicted"/>
<evidence type="ECO:0000256" key="1">
    <source>
        <dbReference type="SAM" id="Phobius"/>
    </source>
</evidence>
<keyword evidence="1" id="KW-1133">Transmembrane helix</keyword>
<protein>
    <recommendedName>
        <fullName evidence="4">Outer membrane protein transport protein (OMPP1/FadL/TodX)</fullName>
    </recommendedName>
</protein>
<evidence type="ECO:0008006" key="4">
    <source>
        <dbReference type="Google" id="ProtNLM"/>
    </source>
</evidence>
<keyword evidence="1" id="KW-0472">Membrane</keyword>
<dbReference type="Gene3D" id="2.40.160.60">
    <property type="entry name" value="Outer membrane protein transport protein (OMPP1/FadL/TodX)"/>
    <property type="match status" value="1"/>
</dbReference>
<dbReference type="RefSeq" id="WP_025004119.1">
    <property type="nucleotide sequence ID" value="NZ_UGTF01000002.1"/>
</dbReference>
<name>A0A379E980_9PORP</name>
<evidence type="ECO:0000313" key="2">
    <source>
        <dbReference type="EMBL" id="SUB88874.1"/>
    </source>
</evidence>
<accession>A0A379E980</accession>
<evidence type="ECO:0000313" key="3">
    <source>
        <dbReference type="Proteomes" id="UP000254156"/>
    </source>
</evidence>
<dbReference type="SUPFAM" id="SSF56935">
    <property type="entry name" value="Porins"/>
    <property type="match status" value="1"/>
</dbReference>
<sequence length="442" mass="49149">MKNNTYQLCWIVSNRLCGILSVITFLMVTSSVMLAQSNSTESPYTRYGLGRLGNRTLTATRSMGGIGNGVRNGSITNPKNPASYTAVDSLTFIFDVGASISTAWYKEEGASNNRILGNFEHATILFPITDFMAMSAGILPFAQAGYNFGNIEPLEGTENGKFLRHYTGKGHINDIYLGLAFKPFKHFSVGVNTSYIFGNISHYRKAQHFTPAPFNPVFLDHLNLKGVRVNLGLQYRIGLDKENKSSIVLGATYSPNMKMRSELIRSNTMITPGGSSPFIQVDTLTSSDAYSIPQAIGVGLTYEKADKLMLGADFDYTMWKDAHFHNPQSEFVNQWQVALGGQYIPDNTQRSFWSRTAYRFGISAENSYINLPVADGKYDGFHSLRASIGAGFPLIDLRSRLNFGIEYGLTLPKSKGMITEHTLMFTMGITFNEGWFRKLRLE</sequence>